<name>A0A1T5MQZ5_9FIRM</name>
<keyword evidence="5" id="KW-1185">Reference proteome</keyword>
<dbReference type="AlphaFoldDB" id="A0A1T5MQZ5"/>
<gene>
    <name evidence="4" type="ORF">SAMN02194393_05160</name>
</gene>
<proteinExistence type="inferred from homology"/>
<dbReference type="EMBL" id="FUZT01000022">
    <property type="protein sequence ID" value="SKC90423.1"/>
    <property type="molecule type" value="Genomic_DNA"/>
</dbReference>
<dbReference type="SUPFAM" id="SSF55469">
    <property type="entry name" value="FMN-dependent nitroreductase-like"/>
    <property type="match status" value="1"/>
</dbReference>
<dbReference type="GO" id="GO:0016491">
    <property type="term" value="F:oxidoreductase activity"/>
    <property type="evidence" value="ECO:0007669"/>
    <property type="project" value="UniProtKB-KW"/>
</dbReference>
<dbReference type="PANTHER" id="PTHR43673:SF10">
    <property type="entry name" value="NADH DEHYDROGENASE_NAD(P)H NITROREDUCTASE XCC3605-RELATED"/>
    <property type="match status" value="1"/>
</dbReference>
<evidence type="ECO:0000256" key="1">
    <source>
        <dbReference type="ARBA" id="ARBA00007118"/>
    </source>
</evidence>
<dbReference type="InterPro" id="IPR000415">
    <property type="entry name" value="Nitroreductase-like"/>
</dbReference>
<dbReference type="Pfam" id="PF00881">
    <property type="entry name" value="Nitroreductase"/>
    <property type="match status" value="1"/>
</dbReference>
<evidence type="ECO:0000313" key="4">
    <source>
        <dbReference type="EMBL" id="SKC90423.1"/>
    </source>
</evidence>
<dbReference type="OrthoDB" id="9783470at2"/>
<evidence type="ECO:0000313" key="5">
    <source>
        <dbReference type="Proteomes" id="UP000190285"/>
    </source>
</evidence>
<dbReference type="STRING" id="36842.SAMN02194393_05160"/>
<comment type="similarity">
    <text evidence="1">Belongs to the nitroreductase family.</text>
</comment>
<protein>
    <submittedName>
        <fullName evidence="4">Nitroreductase</fullName>
    </submittedName>
</protein>
<evidence type="ECO:0000259" key="3">
    <source>
        <dbReference type="Pfam" id="PF00881"/>
    </source>
</evidence>
<dbReference type="InterPro" id="IPR029479">
    <property type="entry name" value="Nitroreductase"/>
</dbReference>
<feature type="domain" description="Nitroreductase" evidence="3">
    <location>
        <begin position="39"/>
        <end position="208"/>
    </location>
</feature>
<accession>A0A1T5MQZ5</accession>
<dbReference type="Gene3D" id="3.40.109.10">
    <property type="entry name" value="NADH Oxidase"/>
    <property type="match status" value="1"/>
</dbReference>
<organism evidence="4 5">
    <name type="scientific">Maledivibacter halophilus</name>
    <dbReference type="NCBI Taxonomy" id="36842"/>
    <lineage>
        <taxon>Bacteria</taxon>
        <taxon>Bacillati</taxon>
        <taxon>Bacillota</taxon>
        <taxon>Clostridia</taxon>
        <taxon>Peptostreptococcales</taxon>
        <taxon>Caminicellaceae</taxon>
        <taxon>Maledivibacter</taxon>
    </lineage>
</organism>
<sequence length="231" mass="26709">MFLNIITQKNSYVTLTYSCRYIPFGKIKEDVMELLEVMRKRRSVRKFEDVDIDNSIITDILESAKLAPETDTCNYYFGVIEDKKVKNEISSVTLWAQWVSKAPVIIACCCDISWDIGEQNDDDYGVIGNKLRYGEDIVNFLRKHENRKACKTLVQSTPVYIAAQHIILTAVSHNLRGCLVDFIDIEKINKILGLPEHITCQLLVPIGYADETPEQKRSKNRDDMIFYDKWE</sequence>
<evidence type="ECO:0000256" key="2">
    <source>
        <dbReference type="ARBA" id="ARBA00023002"/>
    </source>
</evidence>
<dbReference type="PANTHER" id="PTHR43673">
    <property type="entry name" value="NAD(P)H NITROREDUCTASE YDGI-RELATED"/>
    <property type="match status" value="1"/>
</dbReference>
<dbReference type="Proteomes" id="UP000190285">
    <property type="component" value="Unassembled WGS sequence"/>
</dbReference>
<keyword evidence="2" id="KW-0560">Oxidoreductase</keyword>
<reference evidence="4 5" key="1">
    <citation type="submission" date="2017-02" db="EMBL/GenBank/DDBJ databases">
        <authorList>
            <person name="Peterson S.W."/>
        </authorList>
    </citation>
    <scope>NUCLEOTIDE SEQUENCE [LARGE SCALE GENOMIC DNA]</scope>
    <source>
        <strain evidence="4 5">M1</strain>
    </source>
</reference>